<feature type="transmembrane region" description="Helical" evidence="10">
    <location>
        <begin position="175"/>
        <end position="195"/>
    </location>
</feature>
<evidence type="ECO:0000256" key="1">
    <source>
        <dbReference type="ARBA" id="ARBA00004141"/>
    </source>
</evidence>
<dbReference type="PANTHER" id="PTHR43184">
    <property type="entry name" value="MAJOR FACILITATOR SUPERFAMILY TRANSPORTER 16, ISOFORM B"/>
    <property type="match status" value="1"/>
</dbReference>
<feature type="transmembrane region" description="Helical" evidence="10">
    <location>
        <begin position="207"/>
        <end position="227"/>
    </location>
</feature>
<dbReference type="InterPro" id="IPR020846">
    <property type="entry name" value="MFS_dom"/>
</dbReference>
<keyword evidence="3" id="KW-0813">Transport</keyword>
<dbReference type="PROSITE" id="PS50850">
    <property type="entry name" value="MFS"/>
    <property type="match status" value="1"/>
</dbReference>
<dbReference type="GO" id="GO:0022857">
    <property type="term" value="F:transmembrane transporter activity"/>
    <property type="evidence" value="ECO:0007669"/>
    <property type="project" value="InterPro"/>
</dbReference>
<dbReference type="Gene3D" id="1.20.1250.20">
    <property type="entry name" value="MFS general substrate transporter like domains"/>
    <property type="match status" value="2"/>
</dbReference>
<comment type="similarity">
    <text evidence="2">Belongs to the major facilitator superfamily. Organophosphate:Pi antiporter (OPA) (TC 2.A.1.4) family.</text>
</comment>
<reference evidence="12" key="1">
    <citation type="submission" date="2022-01" db="EMBL/GenBank/DDBJ databases">
        <authorList>
            <person name="King R."/>
        </authorList>
    </citation>
    <scope>NUCLEOTIDE SEQUENCE</scope>
</reference>
<evidence type="ECO:0000256" key="7">
    <source>
        <dbReference type="ARBA" id="ARBA00023136"/>
    </source>
</evidence>
<keyword evidence="6 10" id="KW-1133">Transmembrane helix</keyword>
<dbReference type="AlphaFoldDB" id="A0A9N9X369"/>
<protein>
    <recommendedName>
        <fullName evidence="8">Sugar phosphate exchanger 3</fullName>
    </recommendedName>
    <alternativeName>
        <fullName evidence="9">Solute carrier family 37 member 3</fullName>
    </alternativeName>
</protein>
<keyword evidence="7 10" id="KW-0472">Membrane</keyword>
<feature type="domain" description="Major facilitator superfamily (MFS) profile" evidence="11">
    <location>
        <begin position="55"/>
        <end position="547"/>
    </location>
</feature>
<gene>
    <name evidence="12" type="ORF">PHAECO_LOCUS2434</name>
</gene>
<feature type="transmembrane region" description="Helical" evidence="10">
    <location>
        <begin position="524"/>
        <end position="543"/>
    </location>
</feature>
<evidence type="ECO:0000256" key="9">
    <source>
        <dbReference type="ARBA" id="ARBA00042039"/>
    </source>
</evidence>
<keyword evidence="4" id="KW-0762">Sugar transport</keyword>
<evidence type="ECO:0000313" key="12">
    <source>
        <dbReference type="EMBL" id="CAG9815143.1"/>
    </source>
</evidence>
<dbReference type="FunFam" id="1.20.1250.20:FF:000028">
    <property type="entry name" value="Sugar phosphate exchanger 3 isoform 1"/>
    <property type="match status" value="1"/>
</dbReference>
<dbReference type="GO" id="GO:0016020">
    <property type="term" value="C:membrane"/>
    <property type="evidence" value="ECO:0007669"/>
    <property type="project" value="UniProtKB-SubCell"/>
</dbReference>
<reference evidence="12" key="2">
    <citation type="submission" date="2022-10" db="EMBL/GenBank/DDBJ databases">
        <authorList>
            <consortium name="ENA_rothamsted_submissions"/>
            <consortium name="culmorum"/>
            <person name="King R."/>
        </authorList>
    </citation>
    <scope>NUCLEOTIDE SEQUENCE</scope>
</reference>
<comment type="subcellular location">
    <subcellularLocation>
        <location evidence="1">Membrane</location>
        <topology evidence="1">Multi-pass membrane protein</topology>
    </subcellularLocation>
</comment>
<evidence type="ECO:0000256" key="5">
    <source>
        <dbReference type="ARBA" id="ARBA00022692"/>
    </source>
</evidence>
<name>A0A9N9X369_PHACE</name>
<feature type="transmembrane region" description="Helical" evidence="10">
    <location>
        <begin position="424"/>
        <end position="441"/>
    </location>
</feature>
<keyword evidence="5 10" id="KW-0812">Transmembrane</keyword>
<dbReference type="Proteomes" id="UP001153737">
    <property type="component" value="Chromosome 11"/>
</dbReference>
<evidence type="ECO:0000313" key="13">
    <source>
        <dbReference type="Proteomes" id="UP001153737"/>
    </source>
</evidence>
<dbReference type="EMBL" id="OU896717">
    <property type="protein sequence ID" value="CAG9815143.1"/>
    <property type="molecule type" value="Genomic_DNA"/>
</dbReference>
<feature type="transmembrane region" description="Helical" evidence="10">
    <location>
        <begin position="447"/>
        <end position="469"/>
    </location>
</feature>
<dbReference type="PANTHER" id="PTHR43184:SF12">
    <property type="entry name" value="SUGAR PHOSPHATE EXCHANGER 3"/>
    <property type="match status" value="1"/>
</dbReference>
<evidence type="ECO:0000256" key="10">
    <source>
        <dbReference type="SAM" id="Phobius"/>
    </source>
</evidence>
<keyword evidence="13" id="KW-1185">Reference proteome</keyword>
<sequence length="561" mass="62000">MLLILWNQLRFSKRKLKMSLLYSEVPWGIRFLQKLTENCCPRFHFNREICYRASVVFLTYIAYMCYHMSRKPISVVKAVLHRNCSSLKPPEDNEPNNWCDWAPFDGTDSSATQMLGELDSSFLFCYAIAMFFSGFIAERVNLRYFLSLGMLMSGIFSYLLGIAKTYDIHSLTYYVVVQGMAGVFQTTGWPGVVTVMSNWFGKSKRGLIFGLWNSHTSIGNILGSLIAAEYVETDWALSFIMPGLYIGAAGFILFLFLVVNPNDVGCVTSDVVPDRTKRYRPLENHVANNDESSGVGSDVDDTDIIIGEQGVISRSRYLANNHLEVQRRLTERSQLLPSTSSSEPEPAIGFLDACFIPGVIEFSFALFFSKLVSYTFLYWLPLYVNSSTTMGATLSADMSTLFDVGGIAGAVIAGVLCDKTEMPASTCALMLILAAPLMLVYERLSTISLGVNMVLLVVVGLLVNGPYALITTAVSAELGTHHSLEGNSKALATVTAIIDGTGSIGAAVGPLLAGFVSNYGWQKVFLMLMISDIFALLLLLRLVKNEIKKFRNIRRAGIRIE</sequence>
<dbReference type="OrthoDB" id="3639251at2759"/>
<dbReference type="SUPFAM" id="SSF103473">
    <property type="entry name" value="MFS general substrate transporter"/>
    <property type="match status" value="1"/>
</dbReference>
<dbReference type="InterPro" id="IPR036259">
    <property type="entry name" value="MFS_trans_sf"/>
</dbReference>
<organism evidence="12 13">
    <name type="scientific">Phaedon cochleariae</name>
    <name type="common">Mustard beetle</name>
    <dbReference type="NCBI Taxonomy" id="80249"/>
    <lineage>
        <taxon>Eukaryota</taxon>
        <taxon>Metazoa</taxon>
        <taxon>Ecdysozoa</taxon>
        <taxon>Arthropoda</taxon>
        <taxon>Hexapoda</taxon>
        <taxon>Insecta</taxon>
        <taxon>Pterygota</taxon>
        <taxon>Neoptera</taxon>
        <taxon>Endopterygota</taxon>
        <taxon>Coleoptera</taxon>
        <taxon>Polyphaga</taxon>
        <taxon>Cucujiformia</taxon>
        <taxon>Chrysomeloidea</taxon>
        <taxon>Chrysomelidae</taxon>
        <taxon>Chrysomelinae</taxon>
        <taxon>Chrysomelini</taxon>
        <taxon>Phaedon</taxon>
    </lineage>
</organism>
<evidence type="ECO:0000256" key="3">
    <source>
        <dbReference type="ARBA" id="ARBA00022448"/>
    </source>
</evidence>
<evidence type="ECO:0000259" key="11">
    <source>
        <dbReference type="PROSITE" id="PS50850"/>
    </source>
</evidence>
<dbReference type="Pfam" id="PF07690">
    <property type="entry name" value="MFS_1"/>
    <property type="match status" value="1"/>
</dbReference>
<feature type="transmembrane region" description="Helical" evidence="10">
    <location>
        <begin position="120"/>
        <end position="137"/>
    </location>
</feature>
<feature type="transmembrane region" description="Helical" evidence="10">
    <location>
        <begin position="359"/>
        <end position="380"/>
    </location>
</feature>
<dbReference type="InterPro" id="IPR000849">
    <property type="entry name" value="Sugar_P_transporter"/>
</dbReference>
<evidence type="ECO:0000256" key="8">
    <source>
        <dbReference type="ARBA" id="ARBA00041091"/>
    </source>
</evidence>
<evidence type="ECO:0000256" key="2">
    <source>
        <dbReference type="ARBA" id="ARBA00009598"/>
    </source>
</evidence>
<feature type="transmembrane region" description="Helical" evidence="10">
    <location>
        <begin position="144"/>
        <end position="163"/>
    </location>
</feature>
<proteinExistence type="inferred from homology"/>
<feature type="transmembrane region" description="Helical" evidence="10">
    <location>
        <begin position="239"/>
        <end position="259"/>
    </location>
</feature>
<accession>A0A9N9X369</accession>
<evidence type="ECO:0000256" key="6">
    <source>
        <dbReference type="ARBA" id="ARBA00022989"/>
    </source>
</evidence>
<dbReference type="InterPro" id="IPR011701">
    <property type="entry name" value="MFS"/>
</dbReference>
<dbReference type="PIRSF" id="PIRSF002808">
    <property type="entry name" value="Hexose_phosphate_transp"/>
    <property type="match status" value="1"/>
</dbReference>
<evidence type="ECO:0000256" key="4">
    <source>
        <dbReference type="ARBA" id="ARBA00022597"/>
    </source>
</evidence>